<dbReference type="EMBL" id="KV453843">
    <property type="protein sequence ID" value="ODV89388.1"/>
    <property type="molecule type" value="Genomic_DNA"/>
</dbReference>
<proteinExistence type="predicted"/>
<reference evidence="3" key="1">
    <citation type="submission" date="2016-02" db="EMBL/GenBank/DDBJ databases">
        <title>Comparative genomics of biotechnologically important yeasts.</title>
        <authorList>
            <consortium name="DOE Joint Genome Institute"/>
            <person name="Riley R."/>
            <person name="Haridas S."/>
            <person name="Wolfe K.H."/>
            <person name="Lopes M.R."/>
            <person name="Hittinger C.T."/>
            <person name="Goker M."/>
            <person name="Salamov A."/>
            <person name="Wisecaver J."/>
            <person name="Long T.M."/>
            <person name="Aerts A.L."/>
            <person name="Barry K."/>
            <person name="Choi C."/>
            <person name="Clum A."/>
            <person name="Coughlan A.Y."/>
            <person name="Deshpande S."/>
            <person name="Douglass A.P."/>
            <person name="Hanson S.J."/>
            <person name="Klenk H.-P."/>
            <person name="Labutti K."/>
            <person name="Lapidus A."/>
            <person name="Lindquist E."/>
            <person name="Lipzen A."/>
            <person name="Meier-Kolthoff J.P."/>
            <person name="Ohm R.A."/>
            <person name="Otillar R.P."/>
            <person name="Pangilinan J."/>
            <person name="Peng Y."/>
            <person name="Rokas A."/>
            <person name="Rosa C.A."/>
            <person name="Scheuner C."/>
            <person name="Sibirny A.A."/>
            <person name="Slot J.C."/>
            <person name="Stielow J.B."/>
            <person name="Sun H."/>
            <person name="Kurtzman C.P."/>
            <person name="Blackwell M."/>
            <person name="Jeffries T.W."/>
            <person name="Grigoriev I.V."/>
        </authorList>
    </citation>
    <scope>NUCLEOTIDE SEQUENCE [LARGE SCALE GENOMIC DNA]</scope>
    <source>
        <strain evidence="3">NRRL Y-17796</strain>
    </source>
</reference>
<dbReference type="Gene3D" id="1.25.40.990">
    <property type="match status" value="1"/>
</dbReference>
<protein>
    <recommendedName>
        <fullName evidence="1">SAC3/GANP/THP3 conserved domain-containing protein</fullName>
    </recommendedName>
</protein>
<dbReference type="PANTHER" id="PTHR12436">
    <property type="entry name" value="80 KDA MCM3-ASSOCIATED PROTEIN"/>
    <property type="match status" value="1"/>
</dbReference>
<dbReference type="InterPro" id="IPR005062">
    <property type="entry name" value="SAC3/GANP/THP3_conserved"/>
</dbReference>
<feature type="non-terminal residue" evidence="2">
    <location>
        <position position="1"/>
    </location>
</feature>
<organism evidence="2 3">
    <name type="scientific">Tortispora caseinolytica NRRL Y-17796</name>
    <dbReference type="NCBI Taxonomy" id="767744"/>
    <lineage>
        <taxon>Eukaryota</taxon>
        <taxon>Fungi</taxon>
        <taxon>Dikarya</taxon>
        <taxon>Ascomycota</taxon>
        <taxon>Saccharomycotina</taxon>
        <taxon>Trigonopsidomycetes</taxon>
        <taxon>Trigonopsidales</taxon>
        <taxon>Trigonopsidaceae</taxon>
        <taxon>Tortispora</taxon>
    </lineage>
</organism>
<accession>A0A1E4TCL9</accession>
<evidence type="ECO:0000259" key="1">
    <source>
        <dbReference type="Pfam" id="PF03399"/>
    </source>
</evidence>
<evidence type="ECO:0000313" key="3">
    <source>
        <dbReference type="Proteomes" id="UP000095023"/>
    </source>
</evidence>
<dbReference type="GO" id="GO:0005634">
    <property type="term" value="C:nucleus"/>
    <property type="evidence" value="ECO:0007669"/>
    <property type="project" value="TreeGrafter"/>
</dbReference>
<dbReference type="InterPro" id="IPR045107">
    <property type="entry name" value="SAC3/GANP/THP3"/>
</dbReference>
<dbReference type="Pfam" id="PF03399">
    <property type="entry name" value="SAC3_GANP"/>
    <property type="match status" value="1"/>
</dbReference>
<dbReference type="PANTHER" id="PTHR12436:SF4">
    <property type="entry name" value="LEUKOCYTE RECEPTOR CLUSTER MEMBER 8"/>
    <property type="match status" value="1"/>
</dbReference>
<evidence type="ECO:0000313" key="2">
    <source>
        <dbReference type="EMBL" id="ODV89388.1"/>
    </source>
</evidence>
<dbReference type="OrthoDB" id="199574at2759"/>
<feature type="domain" description="SAC3/GANP/THP3 conserved" evidence="1">
    <location>
        <begin position="11"/>
        <end position="226"/>
    </location>
</feature>
<name>A0A1E4TCL9_9ASCO</name>
<sequence length="269" mass="30976">NGPVVGTSTEILKPYLRLTSAPDPHKVRPQPVLEKALQYILTSGKADGNYQFACDQLKSIRQDLTVQHIKNKFTVFVYETHARMALEAQDLGEYNQCHSQLKRLYEIPELKDYGKPLEFVAYRILYTLHTQTYTDLHEILGKLSAEEMEDTAVSHALNVAWTIIEDNFVELLSLYKDPPNMNGCLMSCFMYRERVKALAKICKAYRPYIRLSELASMVGYKIVQDFKDDFGSFEMLQDNDDAIIEFKALYPLVEQARNSMRKVDIKGQI</sequence>
<keyword evidence="3" id="KW-1185">Reference proteome</keyword>
<gene>
    <name evidence="2" type="ORF">CANCADRAFT_27294</name>
</gene>
<dbReference type="AlphaFoldDB" id="A0A1E4TCL9"/>
<dbReference type="Proteomes" id="UP000095023">
    <property type="component" value="Unassembled WGS sequence"/>
</dbReference>